<keyword evidence="1" id="KW-1185">Reference proteome</keyword>
<evidence type="ECO:0000313" key="2">
    <source>
        <dbReference type="RefSeq" id="XP_019086522.1"/>
    </source>
</evidence>
<organism evidence="1 2">
    <name type="scientific">Camelina sativa</name>
    <name type="common">False flax</name>
    <name type="synonym">Myagrum sativum</name>
    <dbReference type="NCBI Taxonomy" id="90675"/>
    <lineage>
        <taxon>Eukaryota</taxon>
        <taxon>Viridiplantae</taxon>
        <taxon>Streptophyta</taxon>
        <taxon>Embryophyta</taxon>
        <taxon>Tracheophyta</taxon>
        <taxon>Spermatophyta</taxon>
        <taxon>Magnoliopsida</taxon>
        <taxon>eudicotyledons</taxon>
        <taxon>Gunneridae</taxon>
        <taxon>Pentapetalae</taxon>
        <taxon>rosids</taxon>
        <taxon>malvids</taxon>
        <taxon>Brassicales</taxon>
        <taxon>Brassicaceae</taxon>
        <taxon>Camelineae</taxon>
        <taxon>Camelina</taxon>
    </lineage>
</organism>
<reference evidence="2" key="2">
    <citation type="submission" date="2025-08" db="UniProtKB">
        <authorList>
            <consortium name="RefSeq"/>
        </authorList>
    </citation>
    <scope>IDENTIFICATION</scope>
    <source>
        <tissue evidence="2">Leaf</tissue>
    </source>
</reference>
<sequence>MNLKFRSTETEAIVIGIIVEAICRIIRSSAQPIFADYIGKFCIESIEFEKLSLGTLPPTVHGVKFYETNEKELLLEPSIKWTGNPNIVLVLKVMSFRIRVQVSKSDNGTQAMQSFTTLSSKNTKFYHLLPLQPLLPTFPCFGMVVVSLMEKPHVDFGLKVTKFGYCKMFSLRCVLFFYVNQKIRHPKMTNGKTKIKNKGVKKLVLVLMLLKNTDTQMGMCS</sequence>
<evidence type="ECO:0000313" key="1">
    <source>
        <dbReference type="Proteomes" id="UP000694864"/>
    </source>
</evidence>
<dbReference type="GeneID" id="104720445"/>
<protein>
    <submittedName>
        <fullName evidence="2">Synaptotagmin-3-like</fullName>
    </submittedName>
</protein>
<accession>A0ABM1QID4</accession>
<name>A0ABM1QID4_CAMSA</name>
<dbReference type="PANTHER" id="PTHR10774">
    <property type="entry name" value="EXTENDED SYNAPTOTAGMIN-RELATED"/>
    <property type="match status" value="1"/>
</dbReference>
<proteinExistence type="predicted"/>
<dbReference type="Proteomes" id="UP000694864">
    <property type="component" value="Chromosome 10"/>
</dbReference>
<dbReference type="RefSeq" id="XP_019086522.1">
    <property type="nucleotide sequence ID" value="XM_019230977.1"/>
</dbReference>
<reference evidence="1" key="1">
    <citation type="journal article" date="2014" name="Nat. Commun.">
        <title>The emerging biofuel crop Camelina sativa retains a highly undifferentiated hexaploid genome structure.</title>
        <authorList>
            <person name="Kagale S."/>
            <person name="Koh C."/>
            <person name="Nixon J."/>
            <person name="Bollina V."/>
            <person name="Clarke W.E."/>
            <person name="Tuteja R."/>
            <person name="Spillane C."/>
            <person name="Robinson S.J."/>
            <person name="Links M.G."/>
            <person name="Clarke C."/>
            <person name="Higgins E.E."/>
            <person name="Huebert T."/>
            <person name="Sharpe A.G."/>
            <person name="Parkin I.A."/>
        </authorList>
    </citation>
    <scope>NUCLEOTIDE SEQUENCE [LARGE SCALE GENOMIC DNA]</scope>
    <source>
        <strain evidence="1">cv. DH55</strain>
    </source>
</reference>
<gene>
    <name evidence="2" type="primary">LOC104720445</name>
</gene>
<dbReference type="InterPro" id="IPR045050">
    <property type="entry name" value="Synaptotagmin_plant"/>
</dbReference>
<dbReference type="PANTHER" id="PTHR10774:SF62">
    <property type="entry name" value="SYNAPTOTAGMIN-3"/>
    <property type="match status" value="1"/>
</dbReference>